<dbReference type="InterPro" id="IPR002104">
    <property type="entry name" value="Integrase_catalytic"/>
</dbReference>
<comment type="similarity">
    <text evidence="1">Belongs to the 'phage' integrase family.</text>
</comment>
<dbReference type="PROSITE" id="PS51900">
    <property type="entry name" value="CB"/>
    <property type="match status" value="1"/>
</dbReference>
<name>A0ABX7RAE6_9GAMM</name>
<evidence type="ECO:0000256" key="1">
    <source>
        <dbReference type="ARBA" id="ARBA00008857"/>
    </source>
</evidence>
<feature type="compositionally biased region" description="Pro residues" evidence="6">
    <location>
        <begin position="29"/>
        <end position="38"/>
    </location>
</feature>
<evidence type="ECO:0000256" key="4">
    <source>
        <dbReference type="ARBA" id="ARBA00023172"/>
    </source>
</evidence>
<dbReference type="RefSeq" id="WP_200608356.1">
    <property type="nucleotide sequence ID" value="NZ_CP071517.1"/>
</dbReference>
<evidence type="ECO:0000256" key="6">
    <source>
        <dbReference type="SAM" id="MobiDB-lite"/>
    </source>
</evidence>
<evidence type="ECO:0000256" key="2">
    <source>
        <dbReference type="ARBA" id="ARBA00022908"/>
    </source>
</evidence>
<dbReference type="SUPFAM" id="SSF56349">
    <property type="entry name" value="DNA breaking-rejoining enzymes"/>
    <property type="match status" value="1"/>
</dbReference>
<feature type="region of interest" description="Disordered" evidence="6">
    <location>
        <begin position="21"/>
        <end position="54"/>
    </location>
</feature>
<dbReference type="EMBL" id="CP071517">
    <property type="protein sequence ID" value="QSX74458.1"/>
    <property type="molecule type" value="Genomic_DNA"/>
</dbReference>
<dbReference type="PROSITE" id="PS51898">
    <property type="entry name" value="TYR_RECOMBINASE"/>
    <property type="match status" value="1"/>
</dbReference>
<evidence type="ECO:0000259" key="7">
    <source>
        <dbReference type="PROSITE" id="PS51898"/>
    </source>
</evidence>
<keyword evidence="4" id="KW-0233">DNA recombination</keyword>
<evidence type="ECO:0000256" key="3">
    <source>
        <dbReference type="ARBA" id="ARBA00023125"/>
    </source>
</evidence>
<dbReference type="PANTHER" id="PTHR30349:SF41">
    <property type="entry name" value="INTEGRASE_RECOMBINASE PROTEIN MJ0367-RELATED"/>
    <property type="match status" value="1"/>
</dbReference>
<dbReference type="Gene3D" id="1.10.150.130">
    <property type="match status" value="1"/>
</dbReference>
<accession>A0ABX7RAE6</accession>
<keyword evidence="2" id="KW-0229">DNA integration</keyword>
<evidence type="ECO:0000259" key="8">
    <source>
        <dbReference type="PROSITE" id="PS51900"/>
    </source>
</evidence>
<evidence type="ECO:0000256" key="5">
    <source>
        <dbReference type="PROSITE-ProRule" id="PRU01248"/>
    </source>
</evidence>
<dbReference type="PANTHER" id="PTHR30349">
    <property type="entry name" value="PHAGE INTEGRASE-RELATED"/>
    <property type="match status" value="1"/>
</dbReference>
<proteinExistence type="inferred from homology"/>
<dbReference type="InterPro" id="IPR011010">
    <property type="entry name" value="DNA_brk_join_enz"/>
</dbReference>
<sequence>MTARVIQFPRRLDPVELTDPALGLAVTPPSGPPTPPGDPAEASAPLKPSALARPPRVLTAEEQALQTRMFQAYFEGRRPAKGHAADSIKGTRRRALEFAQFVGQPLWEITEADFESWSAHLGLERNLTPSSQRTMQGAVATFFNYLVENAALQNEALRLFGKQVSRIATSDNRVVHSTDANGVRARRYLTDDETTLAFAAYDAVIEAAAEIAPGKLRYFQRDKAMFYVYYGFGLRLQEGQQLNLLSFSPNPDLPELGIYGAATVVGKGSRGSGPRTRTVPTIHPDLPLVLTWYVEHVRPQFETKSEDARKALWLSDRGRRLSRASISARFKHFLTSVGLDPTLFSPHGLRHMAVSHEAAANVPLAFTQAKVGHAHASTTQRYTHLPDDFMRTIAKNIVRQSLQQQDDE</sequence>
<feature type="domain" description="Core-binding (CB)" evidence="8">
    <location>
        <begin position="61"/>
        <end position="147"/>
    </location>
</feature>
<dbReference type="Pfam" id="PF00589">
    <property type="entry name" value="Phage_integrase"/>
    <property type="match status" value="1"/>
</dbReference>
<organism evidence="9 10">
    <name type="scientific">Lysobacter arenosi</name>
    <dbReference type="NCBI Taxonomy" id="2795387"/>
    <lineage>
        <taxon>Bacteria</taxon>
        <taxon>Pseudomonadati</taxon>
        <taxon>Pseudomonadota</taxon>
        <taxon>Gammaproteobacteria</taxon>
        <taxon>Lysobacterales</taxon>
        <taxon>Lysobacteraceae</taxon>
        <taxon>Lysobacter</taxon>
    </lineage>
</organism>
<dbReference type="InterPro" id="IPR050090">
    <property type="entry name" value="Tyrosine_recombinase_XerCD"/>
</dbReference>
<dbReference type="Proteomes" id="UP000663400">
    <property type="component" value="Chromosome"/>
</dbReference>
<dbReference type="InterPro" id="IPR044068">
    <property type="entry name" value="CB"/>
</dbReference>
<dbReference type="Gene3D" id="1.10.443.10">
    <property type="entry name" value="Intergrase catalytic core"/>
    <property type="match status" value="1"/>
</dbReference>
<keyword evidence="3 5" id="KW-0238">DNA-binding</keyword>
<reference evidence="9 10" key="1">
    <citation type="submission" date="2021-02" db="EMBL/GenBank/DDBJ databases">
        <title>Lysobacter arenosi sp. nov., isolated from soil of gangwondo yeongwol, south Korea.</title>
        <authorList>
            <person name="Kim K.R."/>
            <person name="Kim K.H."/>
            <person name="Jeon C.O."/>
        </authorList>
    </citation>
    <scope>NUCLEOTIDE SEQUENCE [LARGE SCALE GENOMIC DNA]</scope>
    <source>
        <strain evidence="9 10">R7</strain>
    </source>
</reference>
<gene>
    <name evidence="9" type="ORF">HIV01_014905</name>
</gene>
<keyword evidence="10" id="KW-1185">Reference proteome</keyword>
<feature type="domain" description="Tyr recombinase" evidence="7">
    <location>
        <begin position="184"/>
        <end position="395"/>
    </location>
</feature>
<dbReference type="InterPro" id="IPR013762">
    <property type="entry name" value="Integrase-like_cat_sf"/>
</dbReference>
<protein>
    <submittedName>
        <fullName evidence="9">Tyrosine-type recombinase/integrase</fullName>
    </submittedName>
</protein>
<evidence type="ECO:0000313" key="10">
    <source>
        <dbReference type="Proteomes" id="UP000663400"/>
    </source>
</evidence>
<dbReference type="InterPro" id="IPR010998">
    <property type="entry name" value="Integrase_recombinase_N"/>
</dbReference>
<evidence type="ECO:0000313" key="9">
    <source>
        <dbReference type="EMBL" id="QSX74458.1"/>
    </source>
</evidence>